<feature type="domain" description="4Fe-4S ferredoxin-type" evidence="6">
    <location>
        <begin position="68"/>
        <end position="99"/>
    </location>
</feature>
<reference evidence="7" key="1">
    <citation type="journal article" date="2014" name="Front. Microbiol.">
        <title>High frequency of phylogenetically diverse reductive dehalogenase-homologous genes in deep subseafloor sedimentary metagenomes.</title>
        <authorList>
            <person name="Kawai M."/>
            <person name="Futagami T."/>
            <person name="Toyoda A."/>
            <person name="Takaki Y."/>
            <person name="Nishi S."/>
            <person name="Hori S."/>
            <person name="Arai W."/>
            <person name="Tsubouchi T."/>
            <person name="Morono Y."/>
            <person name="Uchiyama I."/>
            <person name="Ito T."/>
            <person name="Fujiyama A."/>
            <person name="Inagaki F."/>
            <person name="Takami H."/>
        </authorList>
    </citation>
    <scope>NUCLEOTIDE SEQUENCE</scope>
    <source>
        <strain evidence="7">Expedition CK06-06</strain>
    </source>
</reference>
<keyword evidence="1" id="KW-0004">4Fe-4S</keyword>
<keyword evidence="2" id="KW-0479">Metal-binding</keyword>
<feature type="domain" description="4Fe-4S ferredoxin-type" evidence="6">
    <location>
        <begin position="167"/>
        <end position="201"/>
    </location>
</feature>
<evidence type="ECO:0000256" key="2">
    <source>
        <dbReference type="ARBA" id="ARBA00022723"/>
    </source>
</evidence>
<dbReference type="Pfam" id="PF12838">
    <property type="entry name" value="Fer4_7"/>
    <property type="match status" value="1"/>
</dbReference>
<dbReference type="InterPro" id="IPR017896">
    <property type="entry name" value="4Fe4S_Fe-S-bd"/>
</dbReference>
<dbReference type="PROSITE" id="PS51379">
    <property type="entry name" value="4FE4S_FER_2"/>
    <property type="match status" value="3"/>
</dbReference>
<evidence type="ECO:0000313" key="7">
    <source>
        <dbReference type="EMBL" id="GAG47021.1"/>
    </source>
</evidence>
<keyword evidence="3" id="KW-0677">Repeat</keyword>
<dbReference type="Gene3D" id="3.10.20.740">
    <property type="match status" value="1"/>
</dbReference>
<dbReference type="PANTHER" id="PTHR24960">
    <property type="entry name" value="PHOTOSYSTEM I IRON-SULFUR CENTER-RELATED"/>
    <property type="match status" value="1"/>
</dbReference>
<feature type="non-terminal residue" evidence="7">
    <location>
        <position position="1"/>
    </location>
</feature>
<evidence type="ECO:0000256" key="1">
    <source>
        <dbReference type="ARBA" id="ARBA00022485"/>
    </source>
</evidence>
<evidence type="ECO:0000256" key="5">
    <source>
        <dbReference type="ARBA" id="ARBA00023014"/>
    </source>
</evidence>
<dbReference type="PANTHER" id="PTHR24960:SF84">
    <property type="entry name" value="HYDROGENASE SUBUNIT"/>
    <property type="match status" value="1"/>
</dbReference>
<feature type="domain" description="4Fe-4S ferredoxin-type" evidence="6">
    <location>
        <begin position="110"/>
        <end position="139"/>
    </location>
</feature>
<evidence type="ECO:0000259" key="6">
    <source>
        <dbReference type="PROSITE" id="PS51379"/>
    </source>
</evidence>
<dbReference type="FunFam" id="3.30.70.20:FF:000035">
    <property type="entry name" value="Iron hydrogenase 1"/>
    <property type="match status" value="1"/>
</dbReference>
<evidence type="ECO:0000256" key="3">
    <source>
        <dbReference type="ARBA" id="ARBA00022737"/>
    </source>
</evidence>
<dbReference type="GO" id="GO:0046872">
    <property type="term" value="F:metal ion binding"/>
    <property type="evidence" value="ECO:0007669"/>
    <property type="project" value="UniProtKB-KW"/>
</dbReference>
<dbReference type="InterPro" id="IPR017900">
    <property type="entry name" value="4Fe4S_Fe_S_CS"/>
</dbReference>
<accession>X0ZFB0</accession>
<protein>
    <recommendedName>
        <fullName evidence="6">4Fe-4S ferredoxin-type domain-containing protein</fullName>
    </recommendedName>
</protein>
<dbReference type="PROSITE" id="PS00198">
    <property type="entry name" value="4FE4S_FER_1"/>
    <property type="match status" value="1"/>
</dbReference>
<keyword evidence="4" id="KW-0408">Iron</keyword>
<feature type="non-terminal residue" evidence="7">
    <location>
        <position position="234"/>
    </location>
</feature>
<dbReference type="GO" id="GO:0051539">
    <property type="term" value="F:4 iron, 4 sulfur cluster binding"/>
    <property type="evidence" value="ECO:0007669"/>
    <property type="project" value="UniProtKB-KW"/>
</dbReference>
<dbReference type="SUPFAM" id="SSF54862">
    <property type="entry name" value="4Fe-4S ferredoxins"/>
    <property type="match status" value="2"/>
</dbReference>
<evidence type="ECO:0000256" key="4">
    <source>
        <dbReference type="ARBA" id="ARBA00023004"/>
    </source>
</evidence>
<sequence>CSVETITSAGSKLVTACNTPVQEGMEIQTASEAALSARRLNFQLLMAQAPAAEIVREMAAEWGIEETPFPIEKPDKKCILCGLCVRACESVSGTSAIGFANRGVDRVVTTPFDIQSDVCIACGACAYFCPTGAITMEDIQGRAVIHDEMILGPPKAISIPFMQAIPSVPVIDTETCIHFKTGNCGICQEVCEPDAIDFEQGDEYEEIEVGTIVLATGFQTFDAARVARYGYGRL</sequence>
<dbReference type="InterPro" id="IPR050157">
    <property type="entry name" value="PSI_iron-sulfur_center"/>
</dbReference>
<proteinExistence type="predicted"/>
<comment type="caution">
    <text evidence="7">The sequence shown here is derived from an EMBL/GenBank/DDBJ whole genome shotgun (WGS) entry which is preliminary data.</text>
</comment>
<dbReference type="AlphaFoldDB" id="X0ZFB0"/>
<keyword evidence="5" id="KW-0411">Iron-sulfur</keyword>
<dbReference type="EMBL" id="BARS01051608">
    <property type="protein sequence ID" value="GAG47021.1"/>
    <property type="molecule type" value="Genomic_DNA"/>
</dbReference>
<name>X0ZFB0_9ZZZZ</name>
<dbReference type="Gene3D" id="3.30.70.20">
    <property type="match status" value="2"/>
</dbReference>
<gene>
    <name evidence="7" type="ORF">S01H1_76835</name>
</gene>
<organism evidence="7">
    <name type="scientific">marine sediment metagenome</name>
    <dbReference type="NCBI Taxonomy" id="412755"/>
    <lineage>
        <taxon>unclassified sequences</taxon>
        <taxon>metagenomes</taxon>
        <taxon>ecological metagenomes</taxon>
    </lineage>
</organism>